<protein>
    <recommendedName>
        <fullName evidence="2">DUF4455 domain-containing protein</fullName>
    </recommendedName>
</protein>
<dbReference type="AlphaFoldDB" id="A0A8C6ZWZ7"/>
<dbReference type="PANTHER" id="PTHR21444">
    <property type="entry name" value="COILED-COIL DOMAIN-CONTAINING PROTEIN 180"/>
    <property type="match status" value="1"/>
</dbReference>
<reference evidence="3" key="1">
    <citation type="submission" date="2025-08" db="UniProtKB">
        <authorList>
            <consortium name="Ensembl"/>
        </authorList>
    </citation>
    <scope>IDENTIFICATION</scope>
</reference>
<keyword evidence="1" id="KW-1133">Transmembrane helix</keyword>
<dbReference type="Pfam" id="PF14643">
    <property type="entry name" value="DUF4455"/>
    <property type="match status" value="2"/>
</dbReference>
<dbReference type="PANTHER" id="PTHR21444:SF14">
    <property type="entry name" value="COILED-COIL DOMAIN-CONTAINING PROTEIN 180"/>
    <property type="match status" value="1"/>
</dbReference>
<feature type="domain" description="DUF4455" evidence="2">
    <location>
        <begin position="2"/>
        <end position="173"/>
    </location>
</feature>
<evidence type="ECO:0000256" key="1">
    <source>
        <dbReference type="SAM" id="Phobius"/>
    </source>
</evidence>
<name>A0A8C6ZWZ7_NOTPE</name>
<reference evidence="3" key="2">
    <citation type="submission" date="2025-09" db="UniProtKB">
        <authorList>
            <consortium name="Ensembl"/>
        </authorList>
    </citation>
    <scope>IDENTIFICATION</scope>
</reference>
<keyword evidence="1" id="KW-0472">Membrane</keyword>
<proteinExistence type="predicted"/>
<keyword evidence="1" id="KW-0812">Transmembrane</keyword>
<feature type="domain" description="DUF4455" evidence="2">
    <location>
        <begin position="191"/>
        <end position="250"/>
    </location>
</feature>
<organism evidence="3 4">
    <name type="scientific">Nothoprocta perdicaria</name>
    <name type="common">Chilean tinamou</name>
    <name type="synonym">Crypturus perdicarius</name>
    <dbReference type="NCBI Taxonomy" id="30464"/>
    <lineage>
        <taxon>Eukaryota</taxon>
        <taxon>Metazoa</taxon>
        <taxon>Chordata</taxon>
        <taxon>Craniata</taxon>
        <taxon>Vertebrata</taxon>
        <taxon>Euteleostomi</taxon>
        <taxon>Archelosauria</taxon>
        <taxon>Archosauria</taxon>
        <taxon>Dinosauria</taxon>
        <taxon>Saurischia</taxon>
        <taxon>Theropoda</taxon>
        <taxon>Coelurosauria</taxon>
        <taxon>Aves</taxon>
        <taxon>Palaeognathae</taxon>
        <taxon>Tinamiformes</taxon>
        <taxon>Tinamidae</taxon>
        <taxon>Nothoprocta</taxon>
    </lineage>
</organism>
<dbReference type="Ensembl" id="ENSNPET00000018700.1">
    <property type="protein sequence ID" value="ENSNPEP00000018234.1"/>
    <property type="gene ID" value="ENSNPEG00000013577.1"/>
</dbReference>
<evidence type="ECO:0000259" key="2">
    <source>
        <dbReference type="Pfam" id="PF14643"/>
    </source>
</evidence>
<sequence length="255" mass="30649">MARRKWIREMDETLKMVEWSRTDKLSIELAVFLLACYVLLSFLFLCFNKQIINRALLANRRAIAKLFFNLMKMELKRELSHRLKWQDKVKDWRLLQKNNVLQSFREFMASEEIQNPPAVQQEVENMIENHIFLNERRVEFLQHLGHLLPPTHTKAEMNEWYESLVDLNSSIGKEGNCKTSLDLSFPGRRDLKELAKQNEQNCRELYSYFQEAIALWDVHQLKLSYQEDELKQKLDECRWRQDNFIQVKTSEYGMI</sequence>
<evidence type="ECO:0000313" key="3">
    <source>
        <dbReference type="Ensembl" id="ENSNPEP00000018234.1"/>
    </source>
</evidence>
<keyword evidence="4" id="KW-1185">Reference proteome</keyword>
<accession>A0A8C6ZWZ7</accession>
<dbReference type="InterPro" id="IPR028089">
    <property type="entry name" value="DUF4455"/>
</dbReference>
<evidence type="ECO:0000313" key="4">
    <source>
        <dbReference type="Proteomes" id="UP000694420"/>
    </source>
</evidence>
<feature type="transmembrane region" description="Helical" evidence="1">
    <location>
        <begin position="25"/>
        <end position="45"/>
    </location>
</feature>
<dbReference type="Proteomes" id="UP000694420">
    <property type="component" value="Unplaced"/>
</dbReference>